<dbReference type="Pfam" id="PF02195">
    <property type="entry name" value="ParB_N"/>
    <property type="match status" value="1"/>
</dbReference>
<organism evidence="2">
    <name type="scientific">marine sediment metagenome</name>
    <dbReference type="NCBI Taxonomy" id="412755"/>
    <lineage>
        <taxon>unclassified sequences</taxon>
        <taxon>metagenomes</taxon>
        <taxon>ecological metagenomes</taxon>
    </lineage>
</organism>
<dbReference type="Gene3D" id="3.90.1530.10">
    <property type="entry name" value="Conserved hypothetical protein from pyrococcus furiosus pfu- 392566-001, ParB domain"/>
    <property type="match status" value="1"/>
</dbReference>
<dbReference type="InterPro" id="IPR003115">
    <property type="entry name" value="ParB_N"/>
</dbReference>
<dbReference type="SUPFAM" id="SSF109709">
    <property type="entry name" value="KorB DNA-binding domain-like"/>
    <property type="match status" value="1"/>
</dbReference>
<dbReference type="InterPro" id="IPR036086">
    <property type="entry name" value="ParB/Sulfiredoxin_sf"/>
</dbReference>
<dbReference type="PANTHER" id="PTHR33375">
    <property type="entry name" value="CHROMOSOME-PARTITIONING PROTEIN PARB-RELATED"/>
    <property type="match status" value="1"/>
</dbReference>
<gene>
    <name evidence="2" type="ORF">LCGC14_1049210</name>
</gene>
<sequence>MKIKLADLKVDPTVNIRDRLDGDTVEKYESIFEILPPILVFRINGNYLLADGFHRYQAADNLGKLEIEAEVREGTLEDAQEANIRENAAHHGLSLKVAEQARAIDWFVEHRSDWTDQQIAEAVGAPKSTVHNHRRALLSGKQASVNLPQRYARQLHDVPAPEAQKLANLQQEKKWTPEETRMAARAVKNPKTDPLYRSALLAGAAPPVKVQEDGTHSVLVGPVQKEIAARKKGDVLYQLLTALSAVARFQAAFTVKDIKRDVSTKQAADIMLTLPSQVAFLAAIEKALRDDR</sequence>
<name>A0A0F9QVF1_9ZZZZ</name>
<reference evidence="2" key="1">
    <citation type="journal article" date="2015" name="Nature">
        <title>Complex archaea that bridge the gap between prokaryotes and eukaryotes.</title>
        <authorList>
            <person name="Spang A."/>
            <person name="Saw J.H."/>
            <person name="Jorgensen S.L."/>
            <person name="Zaremba-Niedzwiedzka K."/>
            <person name="Martijn J."/>
            <person name="Lind A.E."/>
            <person name="van Eijk R."/>
            <person name="Schleper C."/>
            <person name="Guy L."/>
            <person name="Ettema T.J."/>
        </authorList>
    </citation>
    <scope>NUCLEOTIDE SEQUENCE</scope>
</reference>
<dbReference type="SUPFAM" id="SSF110849">
    <property type="entry name" value="ParB/Sulfiredoxin"/>
    <property type="match status" value="1"/>
</dbReference>
<accession>A0A0F9QVF1</accession>
<dbReference type="GO" id="GO:0007059">
    <property type="term" value="P:chromosome segregation"/>
    <property type="evidence" value="ECO:0007669"/>
    <property type="project" value="TreeGrafter"/>
</dbReference>
<proteinExistence type="predicted"/>
<dbReference type="SMART" id="SM00470">
    <property type="entry name" value="ParB"/>
    <property type="match status" value="1"/>
</dbReference>
<feature type="domain" description="ParB-like N-terminal" evidence="1">
    <location>
        <begin position="1"/>
        <end position="88"/>
    </location>
</feature>
<protein>
    <recommendedName>
        <fullName evidence="1">ParB-like N-terminal domain-containing protein</fullName>
    </recommendedName>
</protein>
<dbReference type="EMBL" id="LAZR01004375">
    <property type="protein sequence ID" value="KKN09193.1"/>
    <property type="molecule type" value="Genomic_DNA"/>
</dbReference>
<evidence type="ECO:0000259" key="1">
    <source>
        <dbReference type="SMART" id="SM00470"/>
    </source>
</evidence>
<evidence type="ECO:0000313" key="2">
    <source>
        <dbReference type="EMBL" id="KKN09193.1"/>
    </source>
</evidence>
<dbReference type="InterPro" id="IPR050336">
    <property type="entry name" value="Chromosome_partition/occlusion"/>
</dbReference>
<dbReference type="GO" id="GO:0005694">
    <property type="term" value="C:chromosome"/>
    <property type="evidence" value="ECO:0007669"/>
    <property type="project" value="TreeGrafter"/>
</dbReference>
<dbReference type="AlphaFoldDB" id="A0A0F9QVF1"/>
<dbReference type="PANTHER" id="PTHR33375:SF1">
    <property type="entry name" value="CHROMOSOME-PARTITIONING PROTEIN PARB-RELATED"/>
    <property type="match status" value="1"/>
</dbReference>
<comment type="caution">
    <text evidence="2">The sequence shown here is derived from an EMBL/GenBank/DDBJ whole genome shotgun (WGS) entry which is preliminary data.</text>
</comment>